<organism evidence="3 4">
    <name type="scientific">Ramlibacter albus</name>
    <dbReference type="NCBI Taxonomy" id="2079448"/>
    <lineage>
        <taxon>Bacteria</taxon>
        <taxon>Pseudomonadati</taxon>
        <taxon>Pseudomonadota</taxon>
        <taxon>Betaproteobacteria</taxon>
        <taxon>Burkholderiales</taxon>
        <taxon>Comamonadaceae</taxon>
        <taxon>Ramlibacter</taxon>
    </lineage>
</organism>
<evidence type="ECO:0000259" key="2">
    <source>
        <dbReference type="Pfam" id="PF13239"/>
    </source>
</evidence>
<reference evidence="3" key="1">
    <citation type="submission" date="2020-08" db="EMBL/GenBank/DDBJ databases">
        <title>Ramlibacter sp. GTP1 16S ribosomal RNA gene genome sequencing and assembly.</title>
        <authorList>
            <person name="Kang M."/>
        </authorList>
    </citation>
    <scope>NUCLEOTIDE SEQUENCE</scope>
    <source>
        <strain evidence="3">GTP1</strain>
    </source>
</reference>
<name>A0A923MAT4_9BURK</name>
<dbReference type="InterPro" id="IPR025698">
    <property type="entry name" value="2TM_dom"/>
</dbReference>
<evidence type="ECO:0000313" key="4">
    <source>
        <dbReference type="Proteomes" id="UP000596827"/>
    </source>
</evidence>
<keyword evidence="1" id="KW-0472">Membrane</keyword>
<dbReference type="Proteomes" id="UP000596827">
    <property type="component" value="Unassembled WGS sequence"/>
</dbReference>
<evidence type="ECO:0000313" key="3">
    <source>
        <dbReference type="EMBL" id="MBC5767220.1"/>
    </source>
</evidence>
<dbReference type="AlphaFoldDB" id="A0A923MAT4"/>
<feature type="domain" description="2TM" evidence="2">
    <location>
        <begin position="14"/>
        <end position="82"/>
    </location>
</feature>
<accession>A0A923MAT4</accession>
<feature type="transmembrane region" description="Helical" evidence="1">
    <location>
        <begin position="54"/>
        <end position="77"/>
    </location>
</feature>
<dbReference type="EMBL" id="JACORU010000009">
    <property type="protein sequence ID" value="MBC5767220.1"/>
    <property type="molecule type" value="Genomic_DNA"/>
</dbReference>
<dbReference type="Pfam" id="PF13239">
    <property type="entry name" value="2TM"/>
    <property type="match status" value="1"/>
</dbReference>
<keyword evidence="1" id="KW-0812">Transmembrane</keyword>
<gene>
    <name evidence="3" type="ORF">H8R02_22325</name>
</gene>
<keyword evidence="4" id="KW-1185">Reference proteome</keyword>
<keyword evidence="1" id="KW-1133">Transmembrane helix</keyword>
<comment type="caution">
    <text evidence="3">The sequence shown here is derived from an EMBL/GenBank/DDBJ whole genome shotgun (WGS) entry which is preliminary data.</text>
</comment>
<feature type="transmembrane region" description="Helical" evidence="1">
    <location>
        <begin position="24"/>
        <end position="42"/>
    </location>
</feature>
<dbReference type="RefSeq" id="WP_187083703.1">
    <property type="nucleotide sequence ID" value="NZ_JACORU010000009.1"/>
</dbReference>
<evidence type="ECO:0000256" key="1">
    <source>
        <dbReference type="SAM" id="Phobius"/>
    </source>
</evidence>
<proteinExistence type="predicted"/>
<sequence>MSTNLSDEEIEALARKRAGAKMGWFIHATVFVCVNLFIYARAEFSGRTWSVYPLFGWGFGLVMHGLAVFVLGGGSTIRQRMVQRERERLLRERDRQP</sequence>
<protein>
    <submittedName>
        <fullName evidence="3">2TM domain-containing protein</fullName>
    </submittedName>
</protein>